<dbReference type="EC" id="4.3.2.1" evidence="2 6"/>
<keyword evidence="10" id="KW-1185">Reference proteome</keyword>
<dbReference type="NCBIfam" id="TIGR00838">
    <property type="entry name" value="argH"/>
    <property type="match status" value="1"/>
</dbReference>
<keyword evidence="4 6" id="KW-0028">Amino-acid biosynthesis</keyword>
<evidence type="ECO:0000256" key="4">
    <source>
        <dbReference type="ARBA" id="ARBA00022605"/>
    </source>
</evidence>
<dbReference type="InterPro" id="IPR000362">
    <property type="entry name" value="Fumarate_lyase_fam"/>
</dbReference>
<proteinExistence type="inferred from homology"/>
<dbReference type="AlphaFoldDB" id="A0A2A9HJ49"/>
<dbReference type="InterPro" id="IPR008948">
    <property type="entry name" value="L-Aspartase-like"/>
</dbReference>
<dbReference type="PRINTS" id="PR00149">
    <property type="entry name" value="FUMRATELYASE"/>
</dbReference>
<name>A0A2A9HJ49_TEPT2</name>
<dbReference type="Proteomes" id="UP000223071">
    <property type="component" value="Unassembled WGS sequence"/>
</dbReference>
<dbReference type="FunFam" id="1.20.200.10:FF:000015">
    <property type="entry name" value="argininosuccinate lyase isoform X2"/>
    <property type="match status" value="1"/>
</dbReference>
<evidence type="ECO:0000256" key="3">
    <source>
        <dbReference type="ARBA" id="ARBA00022571"/>
    </source>
</evidence>
<dbReference type="Pfam" id="PF00206">
    <property type="entry name" value="Lyase_1"/>
    <property type="match status" value="1"/>
</dbReference>
<evidence type="ECO:0000313" key="10">
    <source>
        <dbReference type="Proteomes" id="UP000223071"/>
    </source>
</evidence>
<comment type="subcellular location">
    <subcellularLocation>
        <location evidence="6">Cytoplasm</location>
    </subcellularLocation>
</comment>
<dbReference type="InterPro" id="IPR020557">
    <property type="entry name" value="Fumarate_lyase_CS"/>
</dbReference>
<dbReference type="PANTHER" id="PTHR43814">
    <property type="entry name" value="ARGININOSUCCINATE LYASE"/>
    <property type="match status" value="1"/>
</dbReference>
<dbReference type="PRINTS" id="PR00145">
    <property type="entry name" value="ARGSUCLYASE"/>
</dbReference>
<evidence type="ECO:0000313" key="9">
    <source>
        <dbReference type="EMBL" id="PFG75065.1"/>
    </source>
</evidence>
<organism evidence="9 10">
    <name type="scientific">Tepidiforma thermophila (strain KCTC 52669 / CGMCC 1.13589 / G233)</name>
    <dbReference type="NCBI Taxonomy" id="2761530"/>
    <lineage>
        <taxon>Bacteria</taxon>
        <taxon>Bacillati</taxon>
        <taxon>Chloroflexota</taxon>
        <taxon>Tepidiformia</taxon>
        <taxon>Tepidiformales</taxon>
        <taxon>Tepidiformaceae</taxon>
        <taxon>Tepidiforma</taxon>
    </lineage>
</organism>
<feature type="domain" description="Fumarate lyase N-terminal" evidence="7">
    <location>
        <begin position="21"/>
        <end position="302"/>
    </location>
</feature>
<dbReference type="Gene3D" id="1.20.200.10">
    <property type="entry name" value="Fumarase/aspartase (Central domain)"/>
    <property type="match status" value="1"/>
</dbReference>
<dbReference type="GO" id="GO:0004056">
    <property type="term" value="F:argininosuccinate lyase activity"/>
    <property type="evidence" value="ECO:0007669"/>
    <property type="project" value="UniProtKB-UniRule"/>
</dbReference>
<evidence type="ECO:0000256" key="5">
    <source>
        <dbReference type="ARBA" id="ARBA00023239"/>
    </source>
</evidence>
<dbReference type="HAMAP" id="MF_00006">
    <property type="entry name" value="Arg_succ_lyase"/>
    <property type="match status" value="1"/>
</dbReference>
<dbReference type="CDD" id="cd01359">
    <property type="entry name" value="Argininosuccinate_lyase"/>
    <property type="match status" value="1"/>
</dbReference>
<dbReference type="InterPro" id="IPR029419">
    <property type="entry name" value="Arg_succ_lyase_C"/>
</dbReference>
<evidence type="ECO:0000259" key="8">
    <source>
        <dbReference type="Pfam" id="PF14698"/>
    </source>
</evidence>
<dbReference type="PANTHER" id="PTHR43814:SF1">
    <property type="entry name" value="ARGININOSUCCINATE LYASE"/>
    <property type="match status" value="1"/>
</dbReference>
<keyword evidence="6" id="KW-0963">Cytoplasm</keyword>
<protein>
    <recommendedName>
        <fullName evidence="2 6">Argininosuccinate lyase</fullName>
        <shortName evidence="6">ASAL</shortName>
        <ecNumber evidence="2 6">4.3.2.1</ecNumber>
    </recommendedName>
    <alternativeName>
        <fullName evidence="6">Arginosuccinase</fullName>
    </alternativeName>
</protein>
<dbReference type="Pfam" id="PF14698">
    <property type="entry name" value="ASL_C2"/>
    <property type="match status" value="1"/>
</dbReference>
<dbReference type="InterPro" id="IPR022761">
    <property type="entry name" value="Fumarate_lyase_N"/>
</dbReference>
<reference evidence="9 10" key="1">
    <citation type="submission" date="2017-09" db="EMBL/GenBank/DDBJ databases">
        <title>Sequencing the genomes of two abundant thermophiles in Great Basin hot springs: Thermocrinis jamiesonii and novel Chloroflexi Thermoflexus hugenholtzii.</title>
        <authorList>
            <person name="Hedlund B."/>
        </authorList>
    </citation>
    <scope>NUCLEOTIDE SEQUENCE [LARGE SCALE GENOMIC DNA]</scope>
    <source>
        <strain evidence="9 10">G233</strain>
    </source>
</reference>
<dbReference type="InterPro" id="IPR009049">
    <property type="entry name" value="Argininosuccinate_lyase"/>
</dbReference>
<evidence type="ECO:0000259" key="7">
    <source>
        <dbReference type="Pfam" id="PF00206"/>
    </source>
</evidence>
<dbReference type="PROSITE" id="PS00163">
    <property type="entry name" value="FUMARATE_LYASES"/>
    <property type="match status" value="1"/>
</dbReference>
<accession>A0A2A9HJ49</accession>
<dbReference type="FunFam" id="1.10.40.30:FF:000001">
    <property type="entry name" value="Argininosuccinate lyase"/>
    <property type="match status" value="1"/>
</dbReference>
<dbReference type="RefSeq" id="WP_278286894.1">
    <property type="nucleotide sequence ID" value="NZ_PDJQ01000001.1"/>
</dbReference>
<comment type="similarity">
    <text evidence="6">Belongs to the lyase 1 family. Argininosuccinate lyase subfamily.</text>
</comment>
<dbReference type="Gene3D" id="1.10.40.30">
    <property type="entry name" value="Fumarase/aspartase (C-terminal domain)"/>
    <property type="match status" value="1"/>
</dbReference>
<dbReference type="InterPro" id="IPR024083">
    <property type="entry name" value="Fumarase/histidase_N"/>
</dbReference>
<comment type="pathway">
    <text evidence="1 6">Amino-acid biosynthesis; L-arginine biosynthesis; L-arginine from L-ornithine and carbamoyl phosphate: step 3/3.</text>
</comment>
<comment type="catalytic activity">
    <reaction evidence="6">
        <text>2-(N(omega)-L-arginino)succinate = fumarate + L-arginine</text>
        <dbReference type="Rhea" id="RHEA:24020"/>
        <dbReference type="ChEBI" id="CHEBI:29806"/>
        <dbReference type="ChEBI" id="CHEBI:32682"/>
        <dbReference type="ChEBI" id="CHEBI:57472"/>
        <dbReference type="EC" id="4.3.2.1"/>
    </reaction>
</comment>
<keyword evidence="3 6" id="KW-0055">Arginine biosynthesis</keyword>
<evidence type="ECO:0000256" key="6">
    <source>
        <dbReference type="HAMAP-Rule" id="MF_00006"/>
    </source>
</evidence>
<gene>
    <name evidence="6" type="primary">argH</name>
    <name evidence="9" type="ORF">A9A59_2330</name>
</gene>
<dbReference type="SUPFAM" id="SSF48557">
    <property type="entry name" value="L-aspartase-like"/>
    <property type="match status" value="1"/>
</dbReference>
<dbReference type="GO" id="GO:0005829">
    <property type="term" value="C:cytosol"/>
    <property type="evidence" value="ECO:0007669"/>
    <property type="project" value="TreeGrafter"/>
</dbReference>
<evidence type="ECO:0000256" key="1">
    <source>
        <dbReference type="ARBA" id="ARBA00004941"/>
    </source>
</evidence>
<evidence type="ECO:0000256" key="2">
    <source>
        <dbReference type="ARBA" id="ARBA00012338"/>
    </source>
</evidence>
<feature type="domain" description="Argininosuccinate lyase C-terminal" evidence="8">
    <location>
        <begin position="365"/>
        <end position="427"/>
    </location>
</feature>
<sequence length="457" mass="50204">MSAEGRTWGGRFTGGMHELTREYTAGMDRDLWEFDIAGSIAHARMLGRQGIIPAADADAIIAGLETVREKFRRGEIPWNPELEDIHTHIEAALRDLIGDPAGRLHTARSRNDQVALVNRMAVRALCDDAAAALRELILVICELAERHAADPMPGYTHVQRAQPITLGHHLLAYGEMLLRDRDRFLDCRRRVNVMPLGSGALAGAPYPLDREMVARELGFDAISRNSIDATADRDFVAEFCFACAMTQVHISRLAEEIILWASSEYAFVRLPDAFATGSSIMPQKKNADVAELARGRAGRLIGELTGILATLKGLPLAYNRDLQEDKAYYLAAGRTLIPTLQVFAAMLPALQFDLARMHEAAGQGYALATDIADYLVKKGMPFRQAHAVVGGLVREAESRGCELNELPFEVYRAASPLFEPDVLAITVESALDARDIPGGTAPRRVREAARELRTLVS</sequence>
<dbReference type="GO" id="GO:0042450">
    <property type="term" value="P:L-arginine biosynthetic process via ornithine"/>
    <property type="evidence" value="ECO:0007669"/>
    <property type="project" value="UniProtKB-UniRule"/>
</dbReference>
<dbReference type="UniPathway" id="UPA00068">
    <property type="reaction ID" value="UER00114"/>
</dbReference>
<dbReference type="Gene3D" id="1.10.275.10">
    <property type="entry name" value="Fumarase/aspartase (N-terminal domain)"/>
    <property type="match status" value="1"/>
</dbReference>
<comment type="caution">
    <text evidence="9">The sequence shown here is derived from an EMBL/GenBank/DDBJ whole genome shotgun (WGS) entry which is preliminary data.</text>
</comment>
<dbReference type="EMBL" id="PDJQ01000001">
    <property type="protein sequence ID" value="PFG75065.1"/>
    <property type="molecule type" value="Genomic_DNA"/>
</dbReference>
<keyword evidence="5 6" id="KW-0456">Lyase</keyword>